<dbReference type="RefSeq" id="WP_371841710.1">
    <property type="nucleotide sequence ID" value="NZ_JBGMEK010000158.1"/>
</dbReference>
<dbReference type="InterPro" id="IPR023614">
    <property type="entry name" value="Porin_dom_sf"/>
</dbReference>
<evidence type="ECO:0000313" key="3">
    <source>
        <dbReference type="Proteomes" id="UP001569428"/>
    </source>
</evidence>
<accession>A0ABV4P683</accession>
<name>A0ABV4P683_9GAMM</name>
<reference evidence="2 3" key="1">
    <citation type="submission" date="2024-08" db="EMBL/GenBank/DDBJ databases">
        <authorList>
            <person name="Ishaq N."/>
        </authorList>
    </citation>
    <scope>NUCLEOTIDE SEQUENCE [LARGE SCALE GENOMIC DNA]</scope>
    <source>
        <strain evidence="2 3">DSM 18651</strain>
    </source>
</reference>
<proteinExistence type="predicted"/>
<gene>
    <name evidence="2" type="ORF">ACCI49_23695</name>
</gene>
<keyword evidence="1" id="KW-0732">Signal</keyword>
<feature type="signal peptide" evidence="1">
    <location>
        <begin position="1"/>
        <end position="21"/>
    </location>
</feature>
<dbReference type="SUPFAM" id="SSF56935">
    <property type="entry name" value="Porins"/>
    <property type="match status" value="1"/>
</dbReference>
<sequence length="439" mass="49964">MKRYGLYFALASVFLSNTTFADRAETQGGLKIISDDENLHAELGGIIHFDGYIFDKDDNFFSELDEDFFLIRGFEEPVNTTEFRTVRLIMRGRLWKWEYKLERDFAIPGVGGLLDVYLTTEIHNGKFITGNYKPSRSIGELIGQNDITMMERPFASDGIYFGRVRQQGMGWHTHWCCHTFGIDLFNLRSPGNPPNSGIGAATRFTWAPINDEFSTLHLGASLSYENPNKRTLPREALVEYSGRRGPRQLIALSPGGSDFFFGAFGDEEFYLGSPEGKVHFIGLELAGTHGPFYLQSEYAFGNFSGDFFLSELTFENFFGAPPDFFCDPFFGCFIGDQDVRTWYVMGSWAVTGEHKAYDKRKGVFKAIKPIPPETALEVTARYQSIENRDIPSMKASNFVFGFNYYFNPKVRLMFNVTLGDNSFNGDQTKQFAVRMQAFW</sequence>
<dbReference type="Pfam" id="PF07396">
    <property type="entry name" value="Porin_O_P"/>
    <property type="match status" value="2"/>
</dbReference>
<comment type="caution">
    <text evidence="2">The sequence shown here is derived from an EMBL/GenBank/DDBJ whole genome shotgun (WGS) entry which is preliminary data.</text>
</comment>
<dbReference type="Proteomes" id="UP001569428">
    <property type="component" value="Unassembled WGS sequence"/>
</dbReference>
<dbReference type="EMBL" id="JBGMEK010000158">
    <property type="protein sequence ID" value="MFA0813878.1"/>
    <property type="molecule type" value="Genomic_DNA"/>
</dbReference>
<evidence type="ECO:0000313" key="2">
    <source>
        <dbReference type="EMBL" id="MFA0813878.1"/>
    </source>
</evidence>
<keyword evidence="3" id="KW-1185">Reference proteome</keyword>
<feature type="chain" id="PRO_5045494126" evidence="1">
    <location>
        <begin position="22"/>
        <end position="439"/>
    </location>
</feature>
<dbReference type="InterPro" id="IPR010870">
    <property type="entry name" value="Porin_O/P"/>
</dbReference>
<organism evidence="2 3">
    <name type="scientific">Microbulbifer epialgicus</name>
    <dbReference type="NCBI Taxonomy" id="393907"/>
    <lineage>
        <taxon>Bacteria</taxon>
        <taxon>Pseudomonadati</taxon>
        <taxon>Pseudomonadota</taxon>
        <taxon>Gammaproteobacteria</taxon>
        <taxon>Cellvibrionales</taxon>
        <taxon>Microbulbiferaceae</taxon>
        <taxon>Microbulbifer</taxon>
    </lineage>
</organism>
<protein>
    <submittedName>
        <fullName evidence="2">OprO/OprP family phosphate-selective porin</fullName>
    </submittedName>
</protein>
<evidence type="ECO:0000256" key="1">
    <source>
        <dbReference type="SAM" id="SignalP"/>
    </source>
</evidence>
<dbReference type="Gene3D" id="2.40.160.10">
    <property type="entry name" value="Porin"/>
    <property type="match status" value="1"/>
</dbReference>